<dbReference type="Gene3D" id="3.30.420.10">
    <property type="entry name" value="Ribonuclease H-like superfamily/Ribonuclease H"/>
    <property type="match status" value="1"/>
</dbReference>
<protein>
    <submittedName>
        <fullName evidence="2">IS3 family transposase</fullName>
    </submittedName>
</protein>
<dbReference type="PROSITE" id="PS50994">
    <property type="entry name" value="INTEGRASE"/>
    <property type="match status" value="1"/>
</dbReference>
<dbReference type="Pfam" id="PF13276">
    <property type="entry name" value="HTH_21"/>
    <property type="match status" value="1"/>
</dbReference>
<dbReference type="InterPro" id="IPR025948">
    <property type="entry name" value="HTH-like_dom"/>
</dbReference>
<gene>
    <name evidence="2" type="ORF">IE877_04995</name>
</gene>
<evidence type="ECO:0000313" key="3">
    <source>
        <dbReference type="Proteomes" id="UP000652176"/>
    </source>
</evidence>
<dbReference type="InterPro" id="IPR050900">
    <property type="entry name" value="Transposase_IS3/IS150/IS904"/>
</dbReference>
<dbReference type="InterPro" id="IPR036397">
    <property type="entry name" value="RNaseH_sf"/>
</dbReference>
<dbReference type="SUPFAM" id="SSF53098">
    <property type="entry name" value="Ribonuclease H-like"/>
    <property type="match status" value="1"/>
</dbReference>
<dbReference type="PANTHER" id="PTHR46889">
    <property type="entry name" value="TRANSPOSASE INSF FOR INSERTION SEQUENCE IS3B-RELATED"/>
    <property type="match status" value="1"/>
</dbReference>
<dbReference type="NCBIfam" id="NF033516">
    <property type="entry name" value="transpos_IS3"/>
    <property type="match status" value="1"/>
</dbReference>
<sequence length="289" mass="34111">MKYGFIREQQKTYPVTVLCRVMQVSTSAYYAWCNSPPDDDKKHQDQQLADSVRQIFTDNKQCFGSRRLADRLQKQGLAVGRFKTRRIMQELKLKVRYPKRFKVTTDSNHSEAISPNRLDRQFKVAQPNQVWTTDITYVWTLQGWLYVAVVIDLFSRQVVGWAIDDHMRTSLCVQALQMAFWRRKPPPGLLHHSDRGSQYASREYRQHLAVMKMEQSMSRKGNCWDNSPTERFFRSLKHEQLNYEKFKTQEAAKLSVIDYLAFYNGRRSHSTLGYQSPIEFERKFSRDAA</sequence>
<evidence type="ECO:0000259" key="1">
    <source>
        <dbReference type="PROSITE" id="PS50994"/>
    </source>
</evidence>
<proteinExistence type="predicted"/>
<comment type="caution">
    <text evidence="2">The sequence shown here is derived from an EMBL/GenBank/DDBJ whole genome shotgun (WGS) entry which is preliminary data.</text>
</comment>
<keyword evidence="3" id="KW-1185">Reference proteome</keyword>
<name>A0ABR9CZW8_9GAMM</name>
<reference evidence="2 3" key="1">
    <citation type="submission" date="2020-09" db="EMBL/GenBank/DDBJ databases">
        <title>Methylomonas albis sp. nov. and Methylomonas fluvii sp. nov.: Two cold-adapted methanotrophs from the River Elbe and an amended description of Methylovulum psychrotolerans strain Eb1.</title>
        <authorList>
            <person name="Bussmann I.K."/>
            <person name="Klings K.-W."/>
            <person name="Warnstedt J."/>
            <person name="Hoppert M."/>
            <person name="Saborowski A."/>
            <person name="Horn F."/>
            <person name="Liebner S."/>
        </authorList>
    </citation>
    <scope>NUCLEOTIDE SEQUENCE [LARGE SCALE GENOMIC DNA]</scope>
    <source>
        <strain evidence="2 3">EbA</strain>
    </source>
</reference>
<dbReference type="Pfam" id="PF13333">
    <property type="entry name" value="rve_2"/>
    <property type="match status" value="1"/>
</dbReference>
<accession>A0ABR9CZW8</accession>
<dbReference type="Proteomes" id="UP000652176">
    <property type="component" value="Unassembled WGS sequence"/>
</dbReference>
<dbReference type="Pfam" id="PF00665">
    <property type="entry name" value="rve"/>
    <property type="match status" value="1"/>
</dbReference>
<dbReference type="PANTHER" id="PTHR46889:SF4">
    <property type="entry name" value="TRANSPOSASE INSO FOR INSERTION SEQUENCE ELEMENT IS911B-RELATED"/>
    <property type="match status" value="1"/>
</dbReference>
<feature type="domain" description="Integrase catalytic" evidence="1">
    <location>
        <begin position="123"/>
        <end position="285"/>
    </location>
</feature>
<dbReference type="InterPro" id="IPR048020">
    <property type="entry name" value="Transpos_IS3"/>
</dbReference>
<dbReference type="RefSeq" id="WP_192377165.1">
    <property type="nucleotide sequence ID" value="NZ_CAJHIV010000001.1"/>
</dbReference>
<evidence type="ECO:0000313" key="2">
    <source>
        <dbReference type="EMBL" id="MBD9355237.1"/>
    </source>
</evidence>
<dbReference type="InterPro" id="IPR001584">
    <property type="entry name" value="Integrase_cat-core"/>
</dbReference>
<dbReference type="EMBL" id="JACXSS010000001">
    <property type="protein sequence ID" value="MBD9355237.1"/>
    <property type="molecule type" value="Genomic_DNA"/>
</dbReference>
<dbReference type="InterPro" id="IPR012337">
    <property type="entry name" value="RNaseH-like_sf"/>
</dbReference>
<organism evidence="2 3">
    <name type="scientific">Methylomonas albis</name>
    <dbReference type="NCBI Taxonomy" id="1854563"/>
    <lineage>
        <taxon>Bacteria</taxon>
        <taxon>Pseudomonadati</taxon>
        <taxon>Pseudomonadota</taxon>
        <taxon>Gammaproteobacteria</taxon>
        <taxon>Methylococcales</taxon>
        <taxon>Methylococcaceae</taxon>
        <taxon>Methylomonas</taxon>
    </lineage>
</organism>